<evidence type="ECO:0000256" key="8">
    <source>
        <dbReference type="ARBA" id="ARBA00023136"/>
    </source>
</evidence>
<evidence type="ECO:0000313" key="12">
    <source>
        <dbReference type="EMBL" id="MBC8528765.1"/>
    </source>
</evidence>
<keyword evidence="7 9" id="KW-1133">Transmembrane helix</keyword>
<gene>
    <name evidence="9 12" type="primary">lspA</name>
    <name evidence="12" type="ORF">H8699_04860</name>
</gene>
<accession>A0A926D1U6</accession>
<keyword evidence="4 9" id="KW-0812">Transmembrane</keyword>
<comment type="catalytic activity">
    <reaction evidence="9 10">
        <text>Release of signal peptides from bacterial membrane prolipoproteins. Hydrolyzes -Xaa-Yaa-Zaa-|-(S,diacylglyceryl)Cys-, in which Xaa is hydrophobic (preferably Leu), and Yaa (Ala or Ser) and Zaa (Gly or Ala) have small, neutral side chains.</text>
        <dbReference type="EC" id="3.4.23.36"/>
    </reaction>
</comment>
<protein>
    <recommendedName>
        <fullName evidence="9">Lipoprotein signal peptidase</fullName>
        <ecNumber evidence="9">3.4.23.36</ecNumber>
    </recommendedName>
    <alternativeName>
        <fullName evidence="9">Prolipoprotein signal peptidase</fullName>
    </alternativeName>
    <alternativeName>
        <fullName evidence="9">Signal peptidase II</fullName>
        <shortName evidence="9">SPase II</shortName>
    </alternativeName>
</protein>
<feature type="transmembrane region" description="Helical" evidence="9">
    <location>
        <begin position="122"/>
        <end position="144"/>
    </location>
</feature>
<evidence type="ECO:0000256" key="11">
    <source>
        <dbReference type="RuleBase" id="RU004181"/>
    </source>
</evidence>
<dbReference type="HAMAP" id="MF_00161">
    <property type="entry name" value="LspA"/>
    <property type="match status" value="1"/>
</dbReference>
<name>A0A926D1U6_9FIRM</name>
<evidence type="ECO:0000256" key="1">
    <source>
        <dbReference type="ARBA" id="ARBA00006139"/>
    </source>
</evidence>
<evidence type="ECO:0000256" key="10">
    <source>
        <dbReference type="RuleBase" id="RU000594"/>
    </source>
</evidence>
<evidence type="ECO:0000313" key="13">
    <source>
        <dbReference type="Proteomes" id="UP000654279"/>
    </source>
</evidence>
<dbReference type="NCBIfam" id="TIGR00077">
    <property type="entry name" value="lspA"/>
    <property type="match status" value="1"/>
</dbReference>
<dbReference type="GO" id="GO:0006508">
    <property type="term" value="P:proteolysis"/>
    <property type="evidence" value="ECO:0007669"/>
    <property type="project" value="UniProtKB-KW"/>
</dbReference>
<keyword evidence="3 9" id="KW-0645">Protease</keyword>
<dbReference type="EC" id="3.4.23.36" evidence="9"/>
<feature type="active site" evidence="9">
    <location>
        <position position="112"/>
    </location>
</feature>
<dbReference type="AlphaFoldDB" id="A0A926D1U6"/>
<evidence type="ECO:0000256" key="2">
    <source>
        <dbReference type="ARBA" id="ARBA00022475"/>
    </source>
</evidence>
<dbReference type="RefSeq" id="WP_249284735.1">
    <property type="nucleotide sequence ID" value="NZ_JACRSO010000002.1"/>
</dbReference>
<dbReference type="PROSITE" id="PS00855">
    <property type="entry name" value="SPASE_II"/>
    <property type="match status" value="1"/>
</dbReference>
<dbReference type="PANTHER" id="PTHR33695:SF1">
    <property type="entry name" value="LIPOPROTEIN SIGNAL PEPTIDASE"/>
    <property type="match status" value="1"/>
</dbReference>
<keyword evidence="6 9" id="KW-0378">Hydrolase</keyword>
<evidence type="ECO:0000256" key="5">
    <source>
        <dbReference type="ARBA" id="ARBA00022750"/>
    </source>
</evidence>
<dbReference type="GO" id="GO:0004190">
    <property type="term" value="F:aspartic-type endopeptidase activity"/>
    <property type="evidence" value="ECO:0007669"/>
    <property type="project" value="UniProtKB-UniRule"/>
</dbReference>
<dbReference type="Pfam" id="PF01252">
    <property type="entry name" value="Peptidase_A8"/>
    <property type="match status" value="1"/>
</dbReference>
<proteinExistence type="inferred from homology"/>
<sequence>MLILITILLGIALDQGSKFAALQLRDLPGGTYPLIPDVFHLTYAENRGAAFGILQGQQWLLVAMTLVVVAIMLFHVYHEKDKPRIYKFMVACLIAGALGNLIDRVRIGYVIDFFDCRFIQFAIFNVADTLVCCSVAGLCIYYIFFYGKEKRALPGADEQPKGDAHE</sequence>
<evidence type="ECO:0000256" key="3">
    <source>
        <dbReference type="ARBA" id="ARBA00022670"/>
    </source>
</evidence>
<dbReference type="PRINTS" id="PR00781">
    <property type="entry name" value="LIPOSIGPTASE"/>
</dbReference>
<reference evidence="12" key="1">
    <citation type="submission" date="2020-08" db="EMBL/GenBank/DDBJ databases">
        <title>Genome public.</title>
        <authorList>
            <person name="Liu C."/>
            <person name="Sun Q."/>
        </authorList>
    </citation>
    <scope>NUCLEOTIDE SEQUENCE</scope>
    <source>
        <strain evidence="12">NSJ-44</strain>
    </source>
</reference>
<comment type="caution">
    <text evidence="12">The sequence shown here is derived from an EMBL/GenBank/DDBJ whole genome shotgun (WGS) entry which is preliminary data.</text>
</comment>
<feature type="transmembrane region" description="Helical" evidence="9">
    <location>
        <begin position="59"/>
        <end position="78"/>
    </location>
</feature>
<dbReference type="Proteomes" id="UP000654279">
    <property type="component" value="Unassembled WGS sequence"/>
</dbReference>
<evidence type="ECO:0000256" key="6">
    <source>
        <dbReference type="ARBA" id="ARBA00022801"/>
    </source>
</evidence>
<dbReference type="GO" id="GO:0005886">
    <property type="term" value="C:plasma membrane"/>
    <property type="evidence" value="ECO:0007669"/>
    <property type="project" value="UniProtKB-SubCell"/>
</dbReference>
<dbReference type="InterPro" id="IPR001872">
    <property type="entry name" value="Peptidase_A8"/>
</dbReference>
<organism evidence="12 13">
    <name type="scientific">Luoshenia tenuis</name>
    <dbReference type="NCBI Taxonomy" id="2763654"/>
    <lineage>
        <taxon>Bacteria</taxon>
        <taxon>Bacillati</taxon>
        <taxon>Bacillota</taxon>
        <taxon>Clostridia</taxon>
        <taxon>Christensenellales</taxon>
        <taxon>Christensenellaceae</taxon>
        <taxon>Luoshenia</taxon>
    </lineage>
</organism>
<feature type="transmembrane region" description="Helical" evidence="9">
    <location>
        <begin position="85"/>
        <end position="102"/>
    </location>
</feature>
<evidence type="ECO:0000256" key="4">
    <source>
        <dbReference type="ARBA" id="ARBA00022692"/>
    </source>
</evidence>
<keyword evidence="2 9" id="KW-1003">Cell membrane</keyword>
<comment type="function">
    <text evidence="9 10">This protein specifically catalyzes the removal of signal peptides from prolipoproteins.</text>
</comment>
<keyword evidence="8 9" id="KW-0472">Membrane</keyword>
<evidence type="ECO:0000256" key="7">
    <source>
        <dbReference type="ARBA" id="ARBA00022989"/>
    </source>
</evidence>
<dbReference type="EMBL" id="JACRSO010000002">
    <property type="protein sequence ID" value="MBC8528765.1"/>
    <property type="molecule type" value="Genomic_DNA"/>
</dbReference>
<keyword evidence="5 9" id="KW-0064">Aspartyl protease</keyword>
<comment type="caution">
    <text evidence="9">Lacks conserved residue(s) required for the propagation of feature annotation.</text>
</comment>
<comment type="subcellular location">
    <subcellularLocation>
        <location evidence="9">Cell membrane</location>
        <topology evidence="9">Multi-pass membrane protein</topology>
    </subcellularLocation>
</comment>
<comment type="similarity">
    <text evidence="1 9 11">Belongs to the peptidase A8 family.</text>
</comment>
<feature type="active site" evidence="9">
    <location>
        <position position="128"/>
    </location>
</feature>
<comment type="pathway">
    <text evidence="9">Protein modification; lipoprotein biosynthesis (signal peptide cleavage).</text>
</comment>
<keyword evidence="13" id="KW-1185">Reference proteome</keyword>
<dbReference type="PANTHER" id="PTHR33695">
    <property type="entry name" value="LIPOPROTEIN SIGNAL PEPTIDASE"/>
    <property type="match status" value="1"/>
</dbReference>
<evidence type="ECO:0000256" key="9">
    <source>
        <dbReference type="HAMAP-Rule" id="MF_00161"/>
    </source>
</evidence>